<dbReference type="RefSeq" id="WP_006228838.1">
    <property type="nucleotide sequence ID" value="NZ_CH724134.1"/>
</dbReference>
<dbReference type="Proteomes" id="UP000003789">
    <property type="component" value="Unassembled WGS sequence"/>
</dbReference>
<dbReference type="EMBL" id="AAPH01000001">
    <property type="protein sequence ID" value="EAS45536.1"/>
    <property type="molecule type" value="Genomic_DNA"/>
</dbReference>
<name>Q1ZAF6_9GAMM</name>
<gene>
    <name evidence="1" type="ORF">P3TCK_04146</name>
</gene>
<accession>Q1ZAF6</accession>
<evidence type="ECO:0000313" key="1">
    <source>
        <dbReference type="EMBL" id="EAS45536.1"/>
    </source>
</evidence>
<dbReference type="AlphaFoldDB" id="Q1ZAF6"/>
<organism evidence="1 2">
    <name type="scientific">Photobacterium profundum 3TCK</name>
    <dbReference type="NCBI Taxonomy" id="314280"/>
    <lineage>
        <taxon>Bacteria</taxon>
        <taxon>Pseudomonadati</taxon>
        <taxon>Pseudomonadota</taxon>
        <taxon>Gammaproteobacteria</taxon>
        <taxon>Vibrionales</taxon>
        <taxon>Vibrionaceae</taxon>
        <taxon>Photobacterium</taxon>
    </lineage>
</organism>
<sequence length="96" mass="11120">MRNIADIIEQLKSGKQNFNIWVYSSKDHYCKFGAQSSKPRTLQLQKAIEQHLQVIVEMHNYEIDNAYLFLPEIHAVIPVNFHDGHVLSTHMTQVAT</sequence>
<proteinExistence type="predicted"/>
<dbReference type="OrthoDB" id="5820455at2"/>
<dbReference type="HOGENOM" id="CLU_2397054_0_0_6"/>
<reference evidence="1 2" key="1">
    <citation type="submission" date="2006-03" db="EMBL/GenBank/DDBJ databases">
        <authorList>
            <person name="Bartlett D.H."/>
            <person name="Valle G."/>
            <person name="Lauro F.M."/>
            <person name="Vezzi A."/>
            <person name="Simonato F."/>
            <person name="Eloe E."/>
            <person name="Vitulo N."/>
            <person name="Stratton T.K."/>
            <person name="D'angelo M."/>
            <person name="Ferriera S."/>
            <person name="Johnson J."/>
            <person name="Kravitz S."/>
            <person name="Beeson K."/>
            <person name="Sutton G."/>
            <person name="Rogers Y."/>
            <person name="Friedman R."/>
            <person name="Frazier M."/>
            <person name="Venter J.C."/>
        </authorList>
    </citation>
    <scope>NUCLEOTIDE SEQUENCE [LARGE SCALE GENOMIC DNA]</scope>
    <source>
        <strain evidence="1 2">3TCK</strain>
    </source>
</reference>
<comment type="caution">
    <text evidence="1">The sequence shown here is derived from an EMBL/GenBank/DDBJ whole genome shotgun (WGS) entry which is preliminary data.</text>
</comment>
<evidence type="ECO:0000313" key="2">
    <source>
        <dbReference type="Proteomes" id="UP000003789"/>
    </source>
</evidence>
<protein>
    <submittedName>
        <fullName evidence="1">Uncharacterized protein</fullName>
    </submittedName>
</protein>